<dbReference type="RefSeq" id="WP_007147484.1">
    <property type="nucleotide sequence ID" value="NZ_AKCI01000001.1"/>
</dbReference>
<dbReference type="STRING" id="857290.HMPREF9156_00416"/>
<feature type="domain" description="HTH tetR-type" evidence="3">
    <location>
        <begin position="6"/>
        <end position="66"/>
    </location>
</feature>
<organism evidence="4 5">
    <name type="scientific">Scardovia wiggsiae F0424</name>
    <dbReference type="NCBI Taxonomy" id="857290"/>
    <lineage>
        <taxon>Bacteria</taxon>
        <taxon>Bacillati</taxon>
        <taxon>Actinomycetota</taxon>
        <taxon>Actinomycetes</taxon>
        <taxon>Bifidobacteriales</taxon>
        <taxon>Bifidobacteriaceae</taxon>
        <taxon>Scardovia</taxon>
    </lineage>
</organism>
<dbReference type="Pfam" id="PF00440">
    <property type="entry name" value="TetR_N"/>
    <property type="match status" value="1"/>
</dbReference>
<evidence type="ECO:0000313" key="5">
    <source>
        <dbReference type="Proteomes" id="UP000006415"/>
    </source>
</evidence>
<dbReference type="PROSITE" id="PS50977">
    <property type="entry name" value="HTH_TETR_2"/>
    <property type="match status" value="1"/>
</dbReference>
<dbReference type="Gene3D" id="1.10.357.10">
    <property type="entry name" value="Tetracycline Repressor, domain 2"/>
    <property type="match status" value="1"/>
</dbReference>
<dbReference type="PANTHER" id="PTHR43479">
    <property type="entry name" value="ACREF/ENVCD OPERON REPRESSOR-RELATED"/>
    <property type="match status" value="1"/>
</dbReference>
<evidence type="ECO:0000256" key="1">
    <source>
        <dbReference type="ARBA" id="ARBA00023125"/>
    </source>
</evidence>
<evidence type="ECO:0000313" key="4">
    <source>
        <dbReference type="EMBL" id="EJD65652.1"/>
    </source>
</evidence>
<keyword evidence="5" id="KW-1185">Reference proteome</keyword>
<dbReference type="InterPro" id="IPR001647">
    <property type="entry name" value="HTH_TetR"/>
</dbReference>
<name>J0LP97_9BIFI</name>
<dbReference type="eggNOG" id="COG1309">
    <property type="taxonomic scope" value="Bacteria"/>
</dbReference>
<protein>
    <recommendedName>
        <fullName evidence="3">HTH tetR-type domain-containing protein</fullName>
    </recommendedName>
</protein>
<keyword evidence="1 2" id="KW-0238">DNA-binding</keyword>
<dbReference type="EMBL" id="AGZS01000001">
    <property type="protein sequence ID" value="EJD65652.1"/>
    <property type="molecule type" value="Genomic_DNA"/>
</dbReference>
<gene>
    <name evidence="4" type="ORF">HMPREF9156_00416</name>
</gene>
<dbReference type="AlphaFoldDB" id="J0LP97"/>
<accession>J0LP97</accession>
<evidence type="ECO:0000259" key="3">
    <source>
        <dbReference type="PROSITE" id="PS50977"/>
    </source>
</evidence>
<evidence type="ECO:0000256" key="2">
    <source>
        <dbReference type="PROSITE-ProRule" id="PRU00335"/>
    </source>
</evidence>
<dbReference type="Proteomes" id="UP000006415">
    <property type="component" value="Unassembled WGS sequence"/>
</dbReference>
<dbReference type="HOGENOM" id="CLU_087539_6_1_11"/>
<dbReference type="OrthoDB" id="9810250at2"/>
<dbReference type="InterPro" id="IPR009057">
    <property type="entry name" value="Homeodomain-like_sf"/>
</dbReference>
<dbReference type="SUPFAM" id="SSF46689">
    <property type="entry name" value="Homeodomain-like"/>
    <property type="match status" value="1"/>
</dbReference>
<dbReference type="GO" id="GO:0003677">
    <property type="term" value="F:DNA binding"/>
    <property type="evidence" value="ECO:0007669"/>
    <property type="project" value="UniProtKB-UniRule"/>
</dbReference>
<proteinExistence type="predicted"/>
<feature type="DNA-binding region" description="H-T-H motif" evidence="2">
    <location>
        <begin position="29"/>
        <end position="48"/>
    </location>
</feature>
<reference evidence="4 5" key="1">
    <citation type="submission" date="2012-01" db="EMBL/GenBank/DDBJ databases">
        <title>The Genome Sequence of Scardovia wiggsiae F0424.</title>
        <authorList>
            <consortium name="The Broad Institute Genome Sequencing Platform"/>
            <person name="Earl A."/>
            <person name="Ward D."/>
            <person name="Feldgarden M."/>
            <person name="Gevers D."/>
            <person name="Izard J."/>
            <person name="Ganesan A."/>
            <person name="Baranova O.V."/>
            <person name="Blanton J.M."/>
            <person name="Tanner A.C."/>
            <person name="Mathney J."/>
            <person name="Dewhirst F.E."/>
            <person name="Young S.K."/>
            <person name="Zeng Q."/>
            <person name="Gargeya S."/>
            <person name="Fitzgerald M."/>
            <person name="Haas B."/>
            <person name="Abouelleil A."/>
            <person name="Alvarado L."/>
            <person name="Arachchi H.M."/>
            <person name="Berlin A."/>
            <person name="Chapman S.B."/>
            <person name="Gearin G."/>
            <person name="Goldberg J."/>
            <person name="Griggs A."/>
            <person name="Gujja S."/>
            <person name="Hansen M."/>
            <person name="Heiman D."/>
            <person name="Howarth C."/>
            <person name="Larimer J."/>
            <person name="Lui A."/>
            <person name="MacDonald P.J.P."/>
            <person name="McCowen C."/>
            <person name="Montmayeur A."/>
            <person name="Murphy C."/>
            <person name="Neiman D."/>
            <person name="Pearson M."/>
            <person name="Priest M."/>
            <person name="Roberts A."/>
            <person name="Saif S."/>
            <person name="Shea T."/>
            <person name="Sisk P."/>
            <person name="Stolte C."/>
            <person name="Sykes S."/>
            <person name="Wortman J."/>
            <person name="Nusbaum C."/>
            <person name="Birren B."/>
        </authorList>
    </citation>
    <scope>NUCLEOTIDE SEQUENCE [LARGE SCALE GENOMIC DNA]</scope>
    <source>
        <strain evidence="4 5">F0424</strain>
    </source>
</reference>
<comment type="caution">
    <text evidence="4">The sequence shown here is derived from an EMBL/GenBank/DDBJ whole genome shotgun (WGS) entry which is preliminary data.</text>
</comment>
<dbReference type="InterPro" id="IPR050624">
    <property type="entry name" value="HTH-type_Tx_Regulator"/>
</dbReference>
<dbReference type="PANTHER" id="PTHR43479:SF11">
    <property type="entry name" value="ACREF_ENVCD OPERON REPRESSOR-RELATED"/>
    <property type="match status" value="1"/>
</dbReference>
<sequence>MDSRVYQSKIRITEALLRLMESDDFSALTVSEITAHAHVSRNTFYRHFTDKYSVVEFFVEWLLDSYLAEVRRQGVMDFESLLVLYFTFWKERRKYIGLLKRHHLLDMVFDVQRKKFLRALPGSSLPWHGIHGVDETCVNLIVIGGTWTVLLYWLEGGMKLEASDITHRILRELRFYTQYIGDRGPVTRQA</sequence>